<dbReference type="Gene3D" id="3.30.70.330">
    <property type="match status" value="1"/>
</dbReference>
<dbReference type="OrthoDB" id="439808at2759"/>
<dbReference type="Gramene" id="KFK41489">
    <property type="protein sequence ID" value="KFK41489"/>
    <property type="gene ID" value="AALP_AA2G137000"/>
</dbReference>
<dbReference type="InterPro" id="IPR000504">
    <property type="entry name" value="RRM_dom"/>
</dbReference>
<keyword evidence="1" id="KW-0677">Repeat</keyword>
<dbReference type="Pfam" id="PF00076">
    <property type="entry name" value="RRM_1"/>
    <property type="match status" value="1"/>
</dbReference>
<dbReference type="InterPro" id="IPR035979">
    <property type="entry name" value="RBD_domain_sf"/>
</dbReference>
<evidence type="ECO:0000256" key="1">
    <source>
        <dbReference type="ARBA" id="ARBA00022737"/>
    </source>
</evidence>
<dbReference type="InterPro" id="IPR012677">
    <property type="entry name" value="Nucleotide-bd_a/b_plait_sf"/>
</dbReference>
<keyword evidence="2 3" id="KW-0694">RNA-binding</keyword>
<dbReference type="PANTHER" id="PTHR23236:SF119">
    <property type="entry name" value="NUCLEAR RNA-BINDING PROTEIN SART-3"/>
    <property type="match status" value="1"/>
</dbReference>
<dbReference type="PANTHER" id="PTHR23236">
    <property type="entry name" value="EUKARYOTIC TRANSLATION INITIATION FACTOR 4B/4H"/>
    <property type="match status" value="1"/>
</dbReference>
<feature type="compositionally biased region" description="Low complexity" evidence="4">
    <location>
        <begin position="179"/>
        <end position="188"/>
    </location>
</feature>
<sequence length="322" mass="35035">MPLNIFKRSKPETDLETKEDTQKQKQTQDLDDIKETLTRLADRLERIEAKVDLVATKADRLDLIESKVDLVATKADRQAVLISLEGKQVPDEEDLNKAAKEKVETDSKNTPKKETDGGSRVPSIFNSRDKTDTKNTPSFHIGANKDAKNTPSFYIPAKKRCFRSRIRDSGGRGGGGPSSDGIFSSNFRDGGGGGPSSDGGNGEIFGGNDDQTIIVKGFNRFLREDDVKSALSKHFSSCGEITSIVVPTDQVTRGTKGCAYIQLKEGVEKALKLNGSDMEGLNLVVEKVVPTGAVGSRFGPSGKESQWQYSYRCNGLGQCSFC</sequence>
<evidence type="ECO:0000313" key="6">
    <source>
        <dbReference type="EMBL" id="KFK41489.1"/>
    </source>
</evidence>
<feature type="compositionally biased region" description="Basic and acidic residues" evidence="4">
    <location>
        <begin position="9"/>
        <end position="30"/>
    </location>
</feature>
<dbReference type="GO" id="GO:0003723">
    <property type="term" value="F:RNA binding"/>
    <property type="evidence" value="ECO:0007669"/>
    <property type="project" value="UniProtKB-UniRule"/>
</dbReference>
<feature type="compositionally biased region" description="Gly residues" evidence="4">
    <location>
        <begin position="189"/>
        <end position="205"/>
    </location>
</feature>
<feature type="compositionally biased region" description="Basic and acidic residues" evidence="4">
    <location>
        <begin position="95"/>
        <end position="117"/>
    </location>
</feature>
<evidence type="ECO:0000313" key="7">
    <source>
        <dbReference type="Proteomes" id="UP000029120"/>
    </source>
</evidence>
<dbReference type="EMBL" id="CM002870">
    <property type="protein sequence ID" value="KFK41489.1"/>
    <property type="molecule type" value="Genomic_DNA"/>
</dbReference>
<evidence type="ECO:0000259" key="5">
    <source>
        <dbReference type="PROSITE" id="PS50102"/>
    </source>
</evidence>
<name>A0A087HH87_ARAAL</name>
<reference evidence="7" key="1">
    <citation type="journal article" date="2015" name="Nat. Plants">
        <title>Genome expansion of Arabis alpina linked with retrotransposition and reduced symmetric DNA methylation.</title>
        <authorList>
            <person name="Willing E.M."/>
            <person name="Rawat V."/>
            <person name="Mandakova T."/>
            <person name="Maumus F."/>
            <person name="James G.V."/>
            <person name="Nordstroem K.J."/>
            <person name="Becker C."/>
            <person name="Warthmann N."/>
            <person name="Chica C."/>
            <person name="Szarzynska B."/>
            <person name="Zytnicki M."/>
            <person name="Albani M.C."/>
            <person name="Kiefer C."/>
            <person name="Bergonzi S."/>
            <person name="Castaings L."/>
            <person name="Mateos J.L."/>
            <person name="Berns M.C."/>
            <person name="Bujdoso N."/>
            <person name="Piofczyk T."/>
            <person name="de Lorenzo L."/>
            <person name="Barrero-Sicilia C."/>
            <person name="Mateos I."/>
            <person name="Piednoel M."/>
            <person name="Hagmann J."/>
            <person name="Chen-Min-Tao R."/>
            <person name="Iglesias-Fernandez R."/>
            <person name="Schuster S.C."/>
            <person name="Alonso-Blanco C."/>
            <person name="Roudier F."/>
            <person name="Carbonero P."/>
            <person name="Paz-Ares J."/>
            <person name="Davis S.J."/>
            <person name="Pecinka A."/>
            <person name="Quesneville H."/>
            <person name="Colot V."/>
            <person name="Lysak M.A."/>
            <person name="Weigel D."/>
            <person name="Coupland G."/>
            <person name="Schneeberger K."/>
        </authorList>
    </citation>
    <scope>NUCLEOTIDE SEQUENCE [LARGE SCALE GENOMIC DNA]</scope>
    <source>
        <strain evidence="7">cv. Pajares</strain>
    </source>
</reference>
<dbReference type="PROSITE" id="PS50102">
    <property type="entry name" value="RRM"/>
    <property type="match status" value="1"/>
</dbReference>
<evidence type="ECO:0000256" key="2">
    <source>
        <dbReference type="ARBA" id="ARBA00022884"/>
    </source>
</evidence>
<dbReference type="SMART" id="SM00360">
    <property type="entry name" value="RRM"/>
    <property type="match status" value="1"/>
</dbReference>
<feature type="region of interest" description="Disordered" evidence="4">
    <location>
        <begin position="165"/>
        <end position="207"/>
    </location>
</feature>
<evidence type="ECO:0000256" key="3">
    <source>
        <dbReference type="PROSITE-ProRule" id="PRU00176"/>
    </source>
</evidence>
<dbReference type="AlphaFoldDB" id="A0A087HH87"/>
<dbReference type="eggNOG" id="KOG4210">
    <property type="taxonomic scope" value="Eukaryota"/>
</dbReference>
<proteinExistence type="predicted"/>
<dbReference type="SUPFAM" id="SSF54928">
    <property type="entry name" value="RNA-binding domain, RBD"/>
    <property type="match status" value="1"/>
</dbReference>
<feature type="domain" description="RRM" evidence="5">
    <location>
        <begin position="211"/>
        <end position="290"/>
    </location>
</feature>
<protein>
    <recommendedName>
        <fullName evidence="5">RRM domain-containing protein</fullName>
    </recommendedName>
</protein>
<feature type="region of interest" description="Disordered" evidence="4">
    <location>
        <begin position="86"/>
        <end position="147"/>
    </location>
</feature>
<feature type="region of interest" description="Disordered" evidence="4">
    <location>
        <begin position="1"/>
        <end position="30"/>
    </location>
</feature>
<evidence type="ECO:0000256" key="4">
    <source>
        <dbReference type="SAM" id="MobiDB-lite"/>
    </source>
</evidence>
<organism evidence="6 7">
    <name type="scientific">Arabis alpina</name>
    <name type="common">Alpine rock-cress</name>
    <dbReference type="NCBI Taxonomy" id="50452"/>
    <lineage>
        <taxon>Eukaryota</taxon>
        <taxon>Viridiplantae</taxon>
        <taxon>Streptophyta</taxon>
        <taxon>Embryophyta</taxon>
        <taxon>Tracheophyta</taxon>
        <taxon>Spermatophyta</taxon>
        <taxon>Magnoliopsida</taxon>
        <taxon>eudicotyledons</taxon>
        <taxon>Gunneridae</taxon>
        <taxon>Pentapetalae</taxon>
        <taxon>rosids</taxon>
        <taxon>malvids</taxon>
        <taxon>Brassicales</taxon>
        <taxon>Brassicaceae</taxon>
        <taxon>Arabideae</taxon>
        <taxon>Arabis</taxon>
    </lineage>
</organism>
<accession>A0A087HH87</accession>
<dbReference type="Proteomes" id="UP000029120">
    <property type="component" value="Chromosome 2"/>
</dbReference>
<keyword evidence="7" id="KW-1185">Reference proteome</keyword>
<gene>
    <name evidence="6" type="ordered locus">AALP_Aa2g137000</name>
</gene>